<dbReference type="InterPro" id="IPR050529">
    <property type="entry name" value="CYP450_sterol_14alpha_dmase"/>
</dbReference>
<dbReference type="PANTHER" id="PTHR24304:SF2">
    <property type="entry name" value="24-HYDROXYCHOLESTEROL 7-ALPHA-HYDROXYLASE"/>
    <property type="match status" value="1"/>
</dbReference>
<keyword evidence="3" id="KW-0479">Metal-binding</keyword>
<keyword evidence="4" id="KW-0408">Iron</keyword>
<gene>
    <name evidence="5" type="ORF">VTL71DRAFT_10396</name>
</gene>
<dbReference type="InterPro" id="IPR001128">
    <property type="entry name" value="Cyt_P450"/>
</dbReference>
<dbReference type="Pfam" id="PF00067">
    <property type="entry name" value="p450"/>
    <property type="match status" value="1"/>
</dbReference>
<dbReference type="PANTHER" id="PTHR24304">
    <property type="entry name" value="CYTOCHROME P450 FAMILY 7"/>
    <property type="match status" value="1"/>
</dbReference>
<evidence type="ECO:0000256" key="4">
    <source>
        <dbReference type="ARBA" id="ARBA00023004"/>
    </source>
</evidence>
<dbReference type="SUPFAM" id="SSF48264">
    <property type="entry name" value="Cytochrome P450"/>
    <property type="match status" value="1"/>
</dbReference>
<evidence type="ECO:0000256" key="2">
    <source>
        <dbReference type="ARBA" id="ARBA00022617"/>
    </source>
</evidence>
<evidence type="ECO:0000313" key="5">
    <source>
        <dbReference type="EMBL" id="KAL2073072.1"/>
    </source>
</evidence>
<proteinExistence type="inferred from homology"/>
<keyword evidence="6" id="KW-1185">Reference proteome</keyword>
<dbReference type="Gene3D" id="1.10.630.10">
    <property type="entry name" value="Cytochrome P450"/>
    <property type="match status" value="2"/>
</dbReference>
<dbReference type="EMBL" id="JAZHXI010000003">
    <property type="protein sequence ID" value="KAL2073072.1"/>
    <property type="molecule type" value="Genomic_DNA"/>
</dbReference>
<keyword evidence="2" id="KW-0349">Heme</keyword>
<dbReference type="InterPro" id="IPR036396">
    <property type="entry name" value="Cyt_P450_sf"/>
</dbReference>
<protein>
    <recommendedName>
        <fullName evidence="7">Cytochrome P450</fullName>
    </recommendedName>
</protein>
<accession>A0ABR4CTF2</accession>
<evidence type="ECO:0000256" key="3">
    <source>
        <dbReference type="ARBA" id="ARBA00022723"/>
    </source>
</evidence>
<evidence type="ECO:0008006" key="7">
    <source>
        <dbReference type="Google" id="ProtNLM"/>
    </source>
</evidence>
<comment type="caution">
    <text evidence="5">The sequence shown here is derived from an EMBL/GenBank/DDBJ whole genome shotgun (WGS) entry which is preliminary data.</text>
</comment>
<organism evidence="5 6">
    <name type="scientific">Oculimacula yallundae</name>
    <dbReference type="NCBI Taxonomy" id="86028"/>
    <lineage>
        <taxon>Eukaryota</taxon>
        <taxon>Fungi</taxon>
        <taxon>Dikarya</taxon>
        <taxon>Ascomycota</taxon>
        <taxon>Pezizomycotina</taxon>
        <taxon>Leotiomycetes</taxon>
        <taxon>Helotiales</taxon>
        <taxon>Ploettnerulaceae</taxon>
        <taxon>Oculimacula</taxon>
    </lineage>
</organism>
<name>A0ABR4CTF2_9HELO</name>
<evidence type="ECO:0000313" key="6">
    <source>
        <dbReference type="Proteomes" id="UP001595075"/>
    </source>
</evidence>
<comment type="similarity">
    <text evidence="1">Belongs to the cytochrome P450 family.</text>
</comment>
<reference evidence="5 6" key="1">
    <citation type="journal article" date="2024" name="Commun. Biol.">
        <title>Comparative genomic analysis of thermophilic fungi reveals convergent evolutionary adaptations and gene losses.</title>
        <authorList>
            <person name="Steindorff A.S."/>
            <person name="Aguilar-Pontes M.V."/>
            <person name="Robinson A.J."/>
            <person name="Andreopoulos B."/>
            <person name="LaButti K."/>
            <person name="Kuo A."/>
            <person name="Mondo S."/>
            <person name="Riley R."/>
            <person name="Otillar R."/>
            <person name="Haridas S."/>
            <person name="Lipzen A."/>
            <person name="Grimwood J."/>
            <person name="Schmutz J."/>
            <person name="Clum A."/>
            <person name="Reid I.D."/>
            <person name="Moisan M.C."/>
            <person name="Butler G."/>
            <person name="Nguyen T.T.M."/>
            <person name="Dewar K."/>
            <person name="Conant G."/>
            <person name="Drula E."/>
            <person name="Henrissat B."/>
            <person name="Hansel C."/>
            <person name="Singer S."/>
            <person name="Hutchinson M.I."/>
            <person name="de Vries R.P."/>
            <person name="Natvig D.O."/>
            <person name="Powell A.J."/>
            <person name="Tsang A."/>
            <person name="Grigoriev I.V."/>
        </authorList>
    </citation>
    <scope>NUCLEOTIDE SEQUENCE [LARGE SCALE GENOMIC DNA]</scope>
    <source>
        <strain evidence="5 6">CBS 494.80</strain>
    </source>
</reference>
<sequence length="590" mass="67700">MLGQFEIIKSFCLDTKVQAFWIPGLGIQQTATSIAIIGGLQNDSAATTTSVMQEMNNDPLAGGTTKPMEPQVESLREFLRIAKITYLSYGVRELLLQIIRSNFLCRIVNWCIVLYIHYRFFSFIFRKLIGPREVVIRDADQAHALLTTTHFTLRSRYFKPMAKLFKIENGFTTTSSPYRTHFVRETNNLLIATSYTTHWTRVATEAKLYIQDRVARLSPGESLPLRSMCQNLAFRISLVKLFRHQMDAMPSETDIEFIVSRLHSLFGSWQKPSSLRNKEMIAKEERGQRELMAKLNEVFNFPTGQTMHPRENPLNHLLTAHSALDRIIMRCFLECRFRNSDKMGGWRDEEGDVRMRRNMMRLLNEPTEESFKDDSNGLIAIKDIVSEALRLYPSGSHLRRKNGWFMWRFWEAGRMYVADIESIHRDPKLWKCSAEEAGRFDPRRWRDLPAGNSKRFMPFGVGFWACPTRKSAGPMMIGISVAALMSAVGEDFELAGEGSRTVLEGEGTLLSGRDEYAGLRLRRKKGKMKARISQEEYDEVKEEAEYAAAEVRGRLYPATDLNVIPLGDRVANGANQGRWKCHDGRGEELF</sequence>
<evidence type="ECO:0000256" key="1">
    <source>
        <dbReference type="ARBA" id="ARBA00010617"/>
    </source>
</evidence>
<dbReference type="Proteomes" id="UP001595075">
    <property type="component" value="Unassembled WGS sequence"/>
</dbReference>